<organism evidence="1 2">
    <name type="scientific">Rhizobium hidalgonense</name>
    <dbReference type="NCBI Taxonomy" id="1538159"/>
    <lineage>
        <taxon>Bacteria</taxon>
        <taxon>Pseudomonadati</taxon>
        <taxon>Pseudomonadota</taxon>
        <taxon>Alphaproteobacteria</taxon>
        <taxon>Hyphomicrobiales</taxon>
        <taxon>Rhizobiaceae</taxon>
        <taxon>Rhizobium/Agrobacterium group</taxon>
        <taxon>Rhizobium</taxon>
    </lineage>
</organism>
<evidence type="ECO:0000313" key="1">
    <source>
        <dbReference type="EMBL" id="MDR9777608.1"/>
    </source>
</evidence>
<reference evidence="1" key="1">
    <citation type="submission" date="2023-04" db="EMBL/GenBank/DDBJ databases">
        <title>Genomic characterization of faba bean (Vicia faba) microsymbionts in Mexican soils.</title>
        <authorList>
            <person name="Rivera Orduna F.N."/>
            <person name="Guevara-Luna J."/>
            <person name="Yan J."/>
            <person name="Arroyo-Herrera I."/>
            <person name="Li Y."/>
            <person name="Vasquez-Murrieta M.S."/>
            <person name="Wang E.T."/>
        </authorList>
    </citation>
    <scope>NUCLEOTIDE SEQUENCE</scope>
    <source>
        <strain evidence="1">CH26</strain>
    </source>
</reference>
<evidence type="ECO:0000313" key="2">
    <source>
        <dbReference type="Proteomes" id="UP001268610"/>
    </source>
</evidence>
<protein>
    <recommendedName>
        <fullName evidence="3">Replication protein</fullName>
    </recommendedName>
</protein>
<dbReference type="AlphaFoldDB" id="A0AAJ2H2L7"/>
<dbReference type="EMBL" id="JAVLSF010000055">
    <property type="protein sequence ID" value="MDR9777608.1"/>
    <property type="molecule type" value="Genomic_DNA"/>
</dbReference>
<dbReference type="Proteomes" id="UP001268610">
    <property type="component" value="Unassembled WGS sequence"/>
</dbReference>
<name>A0AAJ2H2L7_9HYPH</name>
<evidence type="ECO:0008006" key="3">
    <source>
        <dbReference type="Google" id="ProtNLM"/>
    </source>
</evidence>
<sequence>MYAIIFQCLRFNYVVMIYYCVKTDEFLQSVLDIVSRGGSHYLQLKVAQAKAESTIQKFKNRYDLDITARVRSYRLHEQKEPQPVLDLVVLQNPALCANEQVLLCLIATLPQHIRHGDGRLLDANDWIAQIYAEKEHFFNVSDRKNRLCYSVTHPAKTDTAQKRIASDLSVYELVQLPYSKQERKQADIVKLEGWTWRLDKDYQKYKLLQLETAFKDAQKAKGRGDGAAKQDSFIQSELDILQRMAGFRGVRDDVFKLQTPILGLYRRYLNRPCQLELKIPRYVMKRSRLCKTFDEMIGFRT</sequence>
<gene>
    <name evidence="1" type="ORF">RJJ65_34270</name>
</gene>
<proteinExistence type="predicted"/>
<accession>A0AAJ2H2L7</accession>
<dbReference type="RefSeq" id="WP_310865832.1">
    <property type="nucleotide sequence ID" value="NZ_JAVLSF010000055.1"/>
</dbReference>
<comment type="caution">
    <text evidence="1">The sequence shown here is derived from an EMBL/GenBank/DDBJ whole genome shotgun (WGS) entry which is preliminary data.</text>
</comment>